<proteinExistence type="predicted"/>
<name>A0AAE4NUM1_9EURY</name>
<dbReference type="RefSeq" id="WP_315341893.1">
    <property type="nucleotide sequence ID" value="NZ_JAVDZE010000002.1"/>
</dbReference>
<evidence type="ECO:0000313" key="2">
    <source>
        <dbReference type="Proteomes" id="UP001245683"/>
    </source>
</evidence>
<dbReference type="Proteomes" id="UP001245683">
    <property type="component" value="Unassembled WGS sequence"/>
</dbReference>
<sequence>MEEVTTPGVSEYGCSRSRELARKRGFDVADDSSIFYALLAIQSRVFFEGLGDVVRIHYYNGLLEGTACPEYKRRYKGSIEVPLVEFGDDVLRVLVSTWRNITSVLKKSGWKLTSTTEWTFMTYTWNSI</sequence>
<gene>
    <name evidence="1" type="ORF">RBI02_06195</name>
</gene>
<reference evidence="1 2" key="1">
    <citation type="submission" date="2023-08" db="EMBL/GenBank/DDBJ databases">
        <title>Draft genome sequence of Thermococcus waiotapuensis WT1T, a thermophilic sulphur-dependent archaeon from order Thermococcales.</title>
        <authorList>
            <person name="Manners S.H."/>
            <person name="Carere C.R."/>
            <person name="Dhami M.K."/>
            <person name="Dobson R.C.J."/>
            <person name="Stott M.B."/>
        </authorList>
    </citation>
    <scope>NUCLEOTIDE SEQUENCE [LARGE SCALE GENOMIC DNA]</scope>
    <source>
        <strain evidence="1 2">WT1</strain>
    </source>
</reference>
<dbReference type="AlphaFoldDB" id="A0AAE4NUM1"/>
<dbReference type="EMBL" id="JAVDZE010000002">
    <property type="protein sequence ID" value="MDV3104129.1"/>
    <property type="molecule type" value="Genomic_DNA"/>
</dbReference>
<keyword evidence="2" id="KW-1185">Reference proteome</keyword>
<protein>
    <submittedName>
        <fullName evidence="1">Uncharacterized protein</fullName>
    </submittedName>
</protein>
<evidence type="ECO:0000313" key="1">
    <source>
        <dbReference type="EMBL" id="MDV3104129.1"/>
    </source>
</evidence>
<accession>A0AAE4NUM1</accession>
<comment type="caution">
    <text evidence="1">The sequence shown here is derived from an EMBL/GenBank/DDBJ whole genome shotgun (WGS) entry which is preliminary data.</text>
</comment>
<organism evidence="1 2">
    <name type="scientific">Thermococcus waiotapuensis</name>
    <dbReference type="NCBI Taxonomy" id="90909"/>
    <lineage>
        <taxon>Archaea</taxon>
        <taxon>Methanobacteriati</taxon>
        <taxon>Methanobacteriota</taxon>
        <taxon>Thermococci</taxon>
        <taxon>Thermococcales</taxon>
        <taxon>Thermococcaceae</taxon>
        <taxon>Thermococcus</taxon>
    </lineage>
</organism>